<evidence type="ECO:0000313" key="2">
    <source>
        <dbReference type="Proteomes" id="UP001320706"/>
    </source>
</evidence>
<protein>
    <submittedName>
        <fullName evidence="1">Uncharacterized protein</fullName>
    </submittedName>
</protein>
<sequence>MPNRYFAYGNSAGTNARSLEDLLLADSTNTGIPVDPSAWYSFMENSDPAATPKLPETHDSPLFSTTMEQLETVDPRKPGFMLIPVETPRDDSSEPSPQGSSSSQQTDFMVSMSPLEVQQQFVVPPTFNQQNTAPLAPMNYEFIQFPKQEPMDQADDFINTLPEPVSNQIQSVPKSQSPQSDDSAAQQKQSPGEKSSNSAGSMRAFRDRHNVVERRYRENLNSQIETLRKSMTALARQEGTHSLDSAYSPAGIRNLTKTSVIAAATEQIKRAQTENERINQENNRLESQIADLEKLVMCHACPLLQMMGDVNLQGPVMPT</sequence>
<organism evidence="1 2">
    <name type="scientific">Zalaria obscura</name>
    <dbReference type="NCBI Taxonomy" id="2024903"/>
    <lineage>
        <taxon>Eukaryota</taxon>
        <taxon>Fungi</taxon>
        <taxon>Dikarya</taxon>
        <taxon>Ascomycota</taxon>
        <taxon>Pezizomycotina</taxon>
        <taxon>Dothideomycetes</taxon>
        <taxon>Dothideomycetidae</taxon>
        <taxon>Dothideales</taxon>
        <taxon>Zalariaceae</taxon>
        <taxon>Zalaria</taxon>
    </lineage>
</organism>
<comment type="caution">
    <text evidence="1">The sequence shown here is derived from an EMBL/GenBank/DDBJ whole genome shotgun (WGS) entry which is preliminary data.</text>
</comment>
<name>A0ACC3S5D5_9PEZI</name>
<evidence type="ECO:0000313" key="1">
    <source>
        <dbReference type="EMBL" id="KAK8196808.1"/>
    </source>
</evidence>
<gene>
    <name evidence="1" type="ORF">M8818_006975</name>
</gene>
<accession>A0ACC3S5D5</accession>
<keyword evidence="2" id="KW-1185">Reference proteome</keyword>
<dbReference type="EMBL" id="JAMKPW020000041">
    <property type="protein sequence ID" value="KAK8196808.1"/>
    <property type="molecule type" value="Genomic_DNA"/>
</dbReference>
<dbReference type="Proteomes" id="UP001320706">
    <property type="component" value="Unassembled WGS sequence"/>
</dbReference>
<proteinExistence type="predicted"/>
<reference evidence="1" key="1">
    <citation type="submission" date="2024-02" db="EMBL/GenBank/DDBJ databases">
        <title>Metagenome Assembled Genome of Zalaria obscura JY119.</title>
        <authorList>
            <person name="Vighnesh L."/>
            <person name="Jagadeeshwari U."/>
            <person name="Venkata Ramana C."/>
            <person name="Sasikala C."/>
        </authorList>
    </citation>
    <scope>NUCLEOTIDE SEQUENCE</scope>
    <source>
        <strain evidence="1">JY119</strain>
    </source>
</reference>